<organism evidence="2 3">
    <name type="scientific">Eumeta variegata</name>
    <name type="common">Bagworm moth</name>
    <name type="synonym">Eumeta japonica</name>
    <dbReference type="NCBI Taxonomy" id="151549"/>
    <lineage>
        <taxon>Eukaryota</taxon>
        <taxon>Metazoa</taxon>
        <taxon>Ecdysozoa</taxon>
        <taxon>Arthropoda</taxon>
        <taxon>Hexapoda</taxon>
        <taxon>Insecta</taxon>
        <taxon>Pterygota</taxon>
        <taxon>Neoptera</taxon>
        <taxon>Endopterygota</taxon>
        <taxon>Lepidoptera</taxon>
        <taxon>Glossata</taxon>
        <taxon>Ditrysia</taxon>
        <taxon>Tineoidea</taxon>
        <taxon>Psychidae</taxon>
        <taxon>Oiketicinae</taxon>
        <taxon>Eumeta</taxon>
    </lineage>
</organism>
<name>A0A4C1Y0Y4_EUMVA</name>
<evidence type="ECO:0000256" key="1">
    <source>
        <dbReference type="SAM" id="MobiDB-lite"/>
    </source>
</evidence>
<gene>
    <name evidence="2" type="ORF">EVAR_43955_1</name>
</gene>
<evidence type="ECO:0000313" key="3">
    <source>
        <dbReference type="Proteomes" id="UP000299102"/>
    </source>
</evidence>
<dbReference type="Proteomes" id="UP000299102">
    <property type="component" value="Unassembled WGS sequence"/>
</dbReference>
<reference evidence="2 3" key="1">
    <citation type="journal article" date="2019" name="Commun. Biol.">
        <title>The bagworm genome reveals a unique fibroin gene that provides high tensile strength.</title>
        <authorList>
            <person name="Kono N."/>
            <person name="Nakamura H."/>
            <person name="Ohtoshi R."/>
            <person name="Tomita M."/>
            <person name="Numata K."/>
            <person name="Arakawa K."/>
        </authorList>
    </citation>
    <scope>NUCLEOTIDE SEQUENCE [LARGE SCALE GENOMIC DNA]</scope>
</reference>
<dbReference type="EMBL" id="BGZK01001018">
    <property type="protein sequence ID" value="GBP68624.1"/>
    <property type="molecule type" value="Genomic_DNA"/>
</dbReference>
<sequence>MGQIFGNLETPKNCRTMQVNMKEEKASLSGGRRTPNEAGREEASRIYPKMRPMMPSNLAHAVIEPNNENIQSEKEVARAVPCA</sequence>
<evidence type="ECO:0000313" key="2">
    <source>
        <dbReference type="EMBL" id="GBP68624.1"/>
    </source>
</evidence>
<proteinExistence type="predicted"/>
<protein>
    <submittedName>
        <fullName evidence="2">Uncharacterized protein</fullName>
    </submittedName>
</protein>
<feature type="region of interest" description="Disordered" evidence="1">
    <location>
        <begin position="23"/>
        <end position="45"/>
    </location>
</feature>
<accession>A0A4C1Y0Y4</accession>
<keyword evidence="3" id="KW-1185">Reference proteome</keyword>
<dbReference type="AlphaFoldDB" id="A0A4C1Y0Y4"/>
<comment type="caution">
    <text evidence="2">The sequence shown here is derived from an EMBL/GenBank/DDBJ whole genome shotgun (WGS) entry which is preliminary data.</text>
</comment>
<feature type="compositionally biased region" description="Basic and acidic residues" evidence="1">
    <location>
        <begin position="34"/>
        <end position="44"/>
    </location>
</feature>